<dbReference type="Gene3D" id="1.10.287.370">
    <property type="match status" value="1"/>
</dbReference>
<dbReference type="FunFam" id="1.10.287.370:FF:000003">
    <property type="entry name" value="Prefoldin subunit 6"/>
    <property type="match status" value="1"/>
</dbReference>
<dbReference type="PANTHER" id="PTHR21431:SF0">
    <property type="entry name" value="PREFOLDIN SUBUNIT 6"/>
    <property type="match status" value="1"/>
</dbReference>
<comment type="similarity">
    <text evidence="1">Belongs to the prefoldin subunit beta family.</text>
</comment>
<dbReference type="CDD" id="cd23161">
    <property type="entry name" value="Prefoldin_6"/>
    <property type="match status" value="1"/>
</dbReference>
<dbReference type="GO" id="GO:0016272">
    <property type="term" value="C:prefoldin complex"/>
    <property type="evidence" value="ECO:0007669"/>
    <property type="project" value="InterPro"/>
</dbReference>
<evidence type="ECO:0008006" key="6">
    <source>
        <dbReference type="Google" id="ProtNLM"/>
    </source>
</evidence>
<dbReference type="GO" id="GO:0051087">
    <property type="term" value="F:protein-folding chaperone binding"/>
    <property type="evidence" value="ECO:0007669"/>
    <property type="project" value="TreeGrafter"/>
</dbReference>
<dbReference type="GO" id="GO:0006457">
    <property type="term" value="P:protein folding"/>
    <property type="evidence" value="ECO:0007669"/>
    <property type="project" value="InterPro"/>
</dbReference>
<gene>
    <name evidence="4" type="primary">Contig4679.g214</name>
    <name evidence="4" type="ORF">STYLEM_1456</name>
</gene>
<keyword evidence="5" id="KW-1185">Reference proteome</keyword>
<dbReference type="Proteomes" id="UP000039865">
    <property type="component" value="Unassembled WGS sequence"/>
</dbReference>
<name>A0A077ZT57_STYLE</name>
<dbReference type="Pfam" id="PF01920">
    <property type="entry name" value="Prefoldin_2"/>
    <property type="match status" value="1"/>
</dbReference>
<dbReference type="AlphaFoldDB" id="A0A077ZT57"/>
<protein>
    <recommendedName>
        <fullName evidence="6">Prefoldin subunit 6</fullName>
    </recommendedName>
</protein>
<dbReference type="GO" id="GO:0051082">
    <property type="term" value="F:unfolded protein binding"/>
    <property type="evidence" value="ECO:0007669"/>
    <property type="project" value="InterPro"/>
</dbReference>
<feature type="coiled-coil region" evidence="3">
    <location>
        <begin position="82"/>
        <end position="130"/>
    </location>
</feature>
<dbReference type="InterPro" id="IPR002777">
    <property type="entry name" value="PFD_beta-like"/>
</dbReference>
<dbReference type="OMA" id="VQTEFAQ"/>
<dbReference type="PANTHER" id="PTHR21431">
    <property type="entry name" value="PREFOLDIN SUBUNIT 6"/>
    <property type="match status" value="1"/>
</dbReference>
<dbReference type="SUPFAM" id="SSF46579">
    <property type="entry name" value="Prefoldin"/>
    <property type="match status" value="1"/>
</dbReference>
<dbReference type="OrthoDB" id="248120at2759"/>
<sequence>MATQPPLPGKLGEIQKALEADVAEIKKIEAEFTKVYGARQTLIEKKNENEMVLSEFNLMDGEATVYKLVGPLLAKQDLPEAKSNVEKRIEFITREIERMDKLEVDFKSKIEEKRKNVMKLQEDFRRIAMQQQQAAAGGQPQ</sequence>
<keyword evidence="3" id="KW-0175">Coiled coil</keyword>
<evidence type="ECO:0000313" key="4">
    <source>
        <dbReference type="EMBL" id="CDW72495.1"/>
    </source>
</evidence>
<keyword evidence="2" id="KW-0143">Chaperone</keyword>
<organism evidence="4 5">
    <name type="scientific">Stylonychia lemnae</name>
    <name type="common">Ciliate</name>
    <dbReference type="NCBI Taxonomy" id="5949"/>
    <lineage>
        <taxon>Eukaryota</taxon>
        <taxon>Sar</taxon>
        <taxon>Alveolata</taxon>
        <taxon>Ciliophora</taxon>
        <taxon>Intramacronucleata</taxon>
        <taxon>Spirotrichea</taxon>
        <taxon>Stichotrichia</taxon>
        <taxon>Sporadotrichida</taxon>
        <taxon>Oxytrichidae</taxon>
        <taxon>Stylonychinae</taxon>
        <taxon>Stylonychia</taxon>
    </lineage>
</organism>
<dbReference type="FunCoup" id="A0A077ZT57">
    <property type="interactions" value="213"/>
</dbReference>
<dbReference type="GO" id="GO:0051131">
    <property type="term" value="P:chaperone-mediated protein complex assembly"/>
    <property type="evidence" value="ECO:0007669"/>
    <property type="project" value="TreeGrafter"/>
</dbReference>
<evidence type="ECO:0000313" key="5">
    <source>
        <dbReference type="Proteomes" id="UP000039865"/>
    </source>
</evidence>
<evidence type="ECO:0000256" key="2">
    <source>
        <dbReference type="ARBA" id="ARBA00023186"/>
    </source>
</evidence>
<dbReference type="InterPro" id="IPR009053">
    <property type="entry name" value="Prefoldin"/>
</dbReference>
<dbReference type="InParanoid" id="A0A077ZT57"/>
<dbReference type="GO" id="GO:0005737">
    <property type="term" value="C:cytoplasm"/>
    <property type="evidence" value="ECO:0007669"/>
    <property type="project" value="TreeGrafter"/>
</dbReference>
<proteinExistence type="inferred from homology"/>
<accession>A0A077ZT57</accession>
<evidence type="ECO:0000256" key="1">
    <source>
        <dbReference type="ARBA" id="ARBA00008045"/>
    </source>
</evidence>
<evidence type="ECO:0000256" key="3">
    <source>
        <dbReference type="SAM" id="Coils"/>
    </source>
</evidence>
<reference evidence="4 5" key="1">
    <citation type="submission" date="2014-06" db="EMBL/GenBank/DDBJ databases">
        <authorList>
            <person name="Swart Estienne"/>
        </authorList>
    </citation>
    <scope>NUCLEOTIDE SEQUENCE [LARGE SCALE GENOMIC DNA]</scope>
    <source>
        <strain evidence="4 5">130c</strain>
    </source>
</reference>
<dbReference type="EMBL" id="CCKQ01001385">
    <property type="protein sequence ID" value="CDW72495.1"/>
    <property type="molecule type" value="Genomic_DNA"/>
</dbReference>